<keyword evidence="9" id="KW-0862">Zinc</keyword>
<keyword evidence="4" id="KW-0805">Transcription regulation</keyword>
<dbReference type="Pfam" id="PF13490">
    <property type="entry name" value="zf-HC2"/>
    <property type="match status" value="1"/>
</dbReference>
<dbReference type="AlphaFoldDB" id="A0A1I1HBU0"/>
<dbReference type="GO" id="GO:0008270">
    <property type="term" value="F:zinc ion binding"/>
    <property type="evidence" value="ECO:0007669"/>
    <property type="project" value="UniProtKB-KW"/>
</dbReference>
<gene>
    <name evidence="9" type="ORF">SAMN05421773_102335</name>
</gene>
<dbReference type="GO" id="GO:0016020">
    <property type="term" value="C:membrane"/>
    <property type="evidence" value="ECO:0007669"/>
    <property type="project" value="UniProtKB-SubCell"/>
</dbReference>
<evidence type="ECO:0000256" key="6">
    <source>
        <dbReference type="ARBA" id="ARBA00023163"/>
    </source>
</evidence>
<dbReference type="Proteomes" id="UP000199207">
    <property type="component" value="Unassembled WGS sequence"/>
</dbReference>
<keyword evidence="9" id="KW-0863">Zinc-finger</keyword>
<keyword evidence="3 7" id="KW-1133">Transmembrane helix</keyword>
<dbReference type="GO" id="GO:0006417">
    <property type="term" value="P:regulation of translation"/>
    <property type="evidence" value="ECO:0007669"/>
    <property type="project" value="TreeGrafter"/>
</dbReference>
<dbReference type="InterPro" id="IPR027383">
    <property type="entry name" value="Znf_put"/>
</dbReference>
<keyword evidence="2 7" id="KW-0812">Transmembrane</keyword>
<organism evidence="9 10">
    <name type="scientific">Streptomyces aidingensis</name>
    <dbReference type="NCBI Taxonomy" id="910347"/>
    <lineage>
        <taxon>Bacteria</taxon>
        <taxon>Bacillati</taxon>
        <taxon>Actinomycetota</taxon>
        <taxon>Actinomycetes</taxon>
        <taxon>Kitasatosporales</taxon>
        <taxon>Streptomycetaceae</taxon>
        <taxon>Streptomyces</taxon>
    </lineage>
</organism>
<keyword evidence="6" id="KW-0804">Transcription</keyword>
<evidence type="ECO:0000256" key="2">
    <source>
        <dbReference type="ARBA" id="ARBA00022692"/>
    </source>
</evidence>
<proteinExistence type="predicted"/>
<feature type="domain" description="Putative zinc-finger" evidence="8">
    <location>
        <begin position="11"/>
        <end position="40"/>
    </location>
</feature>
<dbReference type="STRING" id="910347.SAMN05421773_102335"/>
<dbReference type="InterPro" id="IPR051474">
    <property type="entry name" value="Anti-sigma-K/W_factor"/>
</dbReference>
<keyword evidence="5 7" id="KW-0472">Membrane</keyword>
<protein>
    <submittedName>
        <fullName evidence="9">Putative zinc-finger</fullName>
    </submittedName>
</protein>
<evidence type="ECO:0000256" key="1">
    <source>
        <dbReference type="ARBA" id="ARBA00004167"/>
    </source>
</evidence>
<dbReference type="PANTHER" id="PTHR37461:SF1">
    <property type="entry name" value="ANTI-SIGMA-K FACTOR RSKA"/>
    <property type="match status" value="1"/>
</dbReference>
<name>A0A1I1HBU0_9ACTN</name>
<comment type="subcellular location">
    <subcellularLocation>
        <location evidence="1">Membrane</location>
        <topology evidence="1">Single-pass membrane protein</topology>
    </subcellularLocation>
</comment>
<evidence type="ECO:0000256" key="3">
    <source>
        <dbReference type="ARBA" id="ARBA00022989"/>
    </source>
</evidence>
<dbReference type="InterPro" id="IPR041916">
    <property type="entry name" value="Anti_sigma_zinc_sf"/>
</dbReference>
<evidence type="ECO:0000256" key="7">
    <source>
        <dbReference type="SAM" id="Phobius"/>
    </source>
</evidence>
<sequence length="234" mass="24079">MSSMRQQHGGELIGAYVLGALDGQEARALEEHLASCVQCREEVAELRSIETALGEVPPEAFLDGPPEGGDLMLQRTLRQVRAERGAARNRRRVYAGLAAAAVAAAVFYGGFLLGDDSSAGSGIAGPGETVSPEAVTLAATDPVTSAGLQVTLDPVADWVLVSAVTENLPPGELCRLVVLGKDGSREVAGSWVVGKPPPGAKKPSLDGFAAIPLENVAAVAVENDQGHTFVTASS</sequence>
<dbReference type="PANTHER" id="PTHR37461">
    <property type="entry name" value="ANTI-SIGMA-K FACTOR RSKA"/>
    <property type="match status" value="1"/>
</dbReference>
<keyword evidence="9" id="KW-0479">Metal-binding</keyword>
<accession>A0A1I1HBU0</accession>
<evidence type="ECO:0000313" key="10">
    <source>
        <dbReference type="Proteomes" id="UP000199207"/>
    </source>
</evidence>
<dbReference type="Gene3D" id="1.10.10.1320">
    <property type="entry name" value="Anti-sigma factor, zinc-finger domain"/>
    <property type="match status" value="1"/>
</dbReference>
<evidence type="ECO:0000259" key="8">
    <source>
        <dbReference type="Pfam" id="PF13490"/>
    </source>
</evidence>
<reference evidence="9 10" key="1">
    <citation type="submission" date="2016-10" db="EMBL/GenBank/DDBJ databases">
        <authorList>
            <person name="de Groot N.N."/>
        </authorList>
    </citation>
    <scope>NUCLEOTIDE SEQUENCE [LARGE SCALE GENOMIC DNA]</scope>
    <source>
        <strain evidence="9 10">CGMCC 4.5739</strain>
    </source>
</reference>
<keyword evidence="10" id="KW-1185">Reference proteome</keyword>
<dbReference type="RefSeq" id="WP_093837632.1">
    <property type="nucleotide sequence ID" value="NZ_FOLM01000002.1"/>
</dbReference>
<evidence type="ECO:0000256" key="5">
    <source>
        <dbReference type="ARBA" id="ARBA00023136"/>
    </source>
</evidence>
<feature type="transmembrane region" description="Helical" evidence="7">
    <location>
        <begin position="93"/>
        <end position="113"/>
    </location>
</feature>
<dbReference type="OrthoDB" id="5185837at2"/>
<evidence type="ECO:0000256" key="4">
    <source>
        <dbReference type="ARBA" id="ARBA00023015"/>
    </source>
</evidence>
<dbReference type="EMBL" id="FOLM01000002">
    <property type="protein sequence ID" value="SFC21629.1"/>
    <property type="molecule type" value="Genomic_DNA"/>
</dbReference>
<evidence type="ECO:0000313" key="9">
    <source>
        <dbReference type="EMBL" id="SFC21629.1"/>
    </source>
</evidence>
<dbReference type="GO" id="GO:0016989">
    <property type="term" value="F:sigma factor antagonist activity"/>
    <property type="evidence" value="ECO:0007669"/>
    <property type="project" value="TreeGrafter"/>
</dbReference>